<evidence type="ECO:0000313" key="1">
    <source>
        <dbReference type="EMBL" id="GAM60928.1"/>
    </source>
</evidence>
<evidence type="ECO:0008006" key="3">
    <source>
        <dbReference type="Google" id="ProtNLM"/>
    </source>
</evidence>
<sequence length="166" mass="19760">MQYKTTSYDSLIKEFQQRKFTLNDIKSFVYKVFAMYERATVGKELIPAEAFSELVASDIHVDFPDYKIRSREEFLEWHRWIHGLLLSDDHDIDKLEVLLLANGKYEARFKVRWRGEFKDGTFTDLKLEQRWILREEEQFEHPVIERYIAAIDDLMPGMTAAEADSE</sequence>
<evidence type="ECO:0000313" key="2">
    <source>
        <dbReference type="Proteomes" id="UP000031670"/>
    </source>
</evidence>
<organism evidence="1 2">
    <name type="scientific">Vibrio ishigakensis</name>
    <dbReference type="NCBI Taxonomy" id="1481914"/>
    <lineage>
        <taxon>Bacteria</taxon>
        <taxon>Pseudomonadati</taxon>
        <taxon>Pseudomonadota</taxon>
        <taxon>Gammaproteobacteria</taxon>
        <taxon>Vibrionales</taxon>
        <taxon>Vibrionaceae</taxon>
        <taxon>Vibrio</taxon>
    </lineage>
</organism>
<gene>
    <name evidence="1" type="ORF">JCM19232_3870</name>
</gene>
<protein>
    <recommendedName>
        <fullName evidence="3">SnoaL-like domain-containing protein</fullName>
    </recommendedName>
</protein>
<dbReference type="EMBL" id="BBSA01000002">
    <property type="protein sequence ID" value="GAM60928.1"/>
    <property type="molecule type" value="Genomic_DNA"/>
</dbReference>
<name>A0A0B8PCP8_9VIBR</name>
<comment type="caution">
    <text evidence="1">The sequence shown here is derived from an EMBL/GenBank/DDBJ whole genome shotgun (WGS) entry which is preliminary data.</text>
</comment>
<reference evidence="1 2" key="2">
    <citation type="submission" date="2015-01" db="EMBL/GenBank/DDBJ databases">
        <authorList>
            <consortium name="NBRP consortium"/>
            <person name="Sawabe T."/>
            <person name="Meirelles P."/>
            <person name="Feng G."/>
            <person name="Sayaka M."/>
            <person name="Hattori M."/>
            <person name="Ohkuma M."/>
        </authorList>
    </citation>
    <scope>NUCLEOTIDE SEQUENCE [LARGE SCALE GENOMIC DNA]</scope>
    <source>
        <strain evidence="1 2">JCM19232</strain>
    </source>
</reference>
<reference evidence="1 2" key="1">
    <citation type="submission" date="2015-01" db="EMBL/GenBank/DDBJ databases">
        <title>Vibrio sp. C5 JCM 19232 whole genome shotgun sequence.</title>
        <authorList>
            <person name="Sawabe T."/>
            <person name="Meirelles P."/>
            <person name="Feng G."/>
            <person name="Sayaka M."/>
            <person name="Hattori M."/>
            <person name="Ohkuma M."/>
        </authorList>
    </citation>
    <scope>NUCLEOTIDE SEQUENCE [LARGE SCALE GENOMIC DNA]</scope>
    <source>
        <strain evidence="1 2">JCM19232</strain>
    </source>
</reference>
<dbReference type="Proteomes" id="UP000031670">
    <property type="component" value="Unassembled WGS sequence"/>
</dbReference>
<proteinExistence type="predicted"/>
<dbReference type="AlphaFoldDB" id="A0A0B8PCP8"/>
<accession>A0A0B8PCP8</accession>